<protein>
    <submittedName>
        <fullName evidence="2">Uncharacterized protein</fullName>
    </submittedName>
</protein>
<dbReference type="PANTHER" id="PTHR24216">
    <property type="entry name" value="PAXILLIN-RELATED"/>
    <property type="match status" value="1"/>
</dbReference>
<feature type="compositionally biased region" description="Low complexity" evidence="1">
    <location>
        <begin position="836"/>
        <end position="847"/>
    </location>
</feature>
<feature type="compositionally biased region" description="Polar residues" evidence="1">
    <location>
        <begin position="121"/>
        <end position="141"/>
    </location>
</feature>
<feature type="compositionally biased region" description="Pro residues" evidence="1">
    <location>
        <begin position="1017"/>
        <end position="1031"/>
    </location>
</feature>
<organism evidence="2 3">
    <name type="scientific">Oopsacas minuta</name>
    <dbReference type="NCBI Taxonomy" id="111878"/>
    <lineage>
        <taxon>Eukaryota</taxon>
        <taxon>Metazoa</taxon>
        <taxon>Porifera</taxon>
        <taxon>Hexactinellida</taxon>
        <taxon>Hexasterophora</taxon>
        <taxon>Lyssacinosida</taxon>
        <taxon>Leucopsacidae</taxon>
        <taxon>Oopsacas</taxon>
    </lineage>
</organism>
<feature type="compositionally biased region" description="Basic and acidic residues" evidence="1">
    <location>
        <begin position="662"/>
        <end position="679"/>
    </location>
</feature>
<feature type="region of interest" description="Disordered" evidence="1">
    <location>
        <begin position="112"/>
        <end position="141"/>
    </location>
</feature>
<gene>
    <name evidence="2" type="ORF">LOD99_8965</name>
</gene>
<feature type="compositionally biased region" description="Pro residues" evidence="1">
    <location>
        <begin position="1050"/>
        <end position="1072"/>
    </location>
</feature>
<feature type="region of interest" description="Disordered" evidence="1">
    <location>
        <begin position="554"/>
        <end position="581"/>
    </location>
</feature>
<feature type="compositionally biased region" description="Low complexity" evidence="1">
    <location>
        <begin position="568"/>
        <end position="581"/>
    </location>
</feature>
<accession>A0AAV7JE67</accession>
<feature type="compositionally biased region" description="Polar residues" evidence="1">
    <location>
        <begin position="705"/>
        <end position="714"/>
    </location>
</feature>
<feature type="compositionally biased region" description="Basic and acidic residues" evidence="1">
    <location>
        <begin position="848"/>
        <end position="861"/>
    </location>
</feature>
<dbReference type="EMBL" id="JAKMXF010000347">
    <property type="protein sequence ID" value="KAI6647041.1"/>
    <property type="molecule type" value="Genomic_DNA"/>
</dbReference>
<comment type="caution">
    <text evidence="2">The sequence shown here is derived from an EMBL/GenBank/DDBJ whole genome shotgun (WGS) entry which is preliminary data.</text>
</comment>
<feature type="compositionally biased region" description="Pro residues" evidence="1">
    <location>
        <begin position="996"/>
        <end position="1010"/>
    </location>
</feature>
<sequence>METNSEPNRNSFQRFPAKPLSLNTQTVLDSCQQHLETFSSTLDKLRIDLLSVIEEYEKLLRGTPLENGVRSFKDTITWIFEPVEDKTLSLSAVVKTAFGELSEIIGQRNRGGKEISPAYASRQSNGNDPVSNCNDTQPIGSTRSYRKISKQEINMHKVRLLQPCVDQLIDLLGFFFQKGHETYSIRELTGPNQSSPVTPSEDLNQLPAFFPSLPQMLQVPTAHWFVASQTSAEIRQQDFRLALSSTTSNDLYIRKQLLEYVQYLDKTPFKRFQVLGGFQCNPNDMCKALERCVTEEELAQINEYYVRRGEAIREGVITCEIPQNTSYVIGDTEINREDGTNKIHHEIDQLCGRLSLEGTDIDTRKRLAELVTCEVCSDMLKKSSYVSVLLLYGKAYLVDIAEILTTGVTNNILISQLDNKLGLKVEEIRRWKVIPSNALEGCNAHIKDPLATIETCYKKDFQLSPTDNTFILETVDVRVLSINHGLEPIKKNISADNSVQNNRHIATQRTYSLPIDNVEFRSNGEREKPQTGHPALQHTMSLHYLDESTKYNREGAGIRTHPSNLANSRSKTGSSESISSVSTLKAINPDFTMSADGVDDVRQQLFQDTTLQHLHTDRFRKWEQLQKPGLNSWPRDDPGTDGSRDFFFDLFYKTNQDLNSPKQKDDKKAVPSPSKDKSPRNHKRNFSVDSSQTTVTGVLPEKHQSVNNLSINPSTSTDNIQAAGEIGKHWSSSLSNDNLTKCNSWPTLCGVLDLDFPAPPSKETGFGTSPPQVKNRGNTKLEDSIDSTHMNTLYEYPLPQETGSKEFHCSDSKLWPSKNIWGDDGLDSIKMTRPPSFSSDSESCTSDSDNKDSYRAKEITRTRYKLNNFSENKPKSKHQYSRPPPPPPFTPANSPQSRPIYHQPSPPPPHWERVDPNGMPPRNPHPPHPPPGWNGNHWHEGAPPMPMPPMHGPHPSGQWGPPPPPPGANMPPHHHPHSHPPHQGPPPHGQQFSYHNPPPPPPPPHYPPPIGLHSTPSPLPTPPESPRPAPPHQVIHPNAQAPPLQHPNQIPSPTPRPNSPIPPNQQYPPYGPPMHHMDPNHPHNQGPPRGPPPYYVHRMPHPHYYPIPNSHW</sequence>
<feature type="compositionally biased region" description="Pro residues" evidence="1">
    <location>
        <begin position="943"/>
        <end position="952"/>
    </location>
</feature>
<evidence type="ECO:0000313" key="2">
    <source>
        <dbReference type="EMBL" id="KAI6647041.1"/>
    </source>
</evidence>
<evidence type="ECO:0000313" key="3">
    <source>
        <dbReference type="Proteomes" id="UP001165289"/>
    </source>
</evidence>
<reference evidence="2 3" key="1">
    <citation type="journal article" date="2023" name="BMC Biol.">
        <title>The compact genome of the sponge Oopsacas minuta (Hexactinellida) is lacking key metazoan core genes.</title>
        <authorList>
            <person name="Santini S."/>
            <person name="Schenkelaars Q."/>
            <person name="Jourda C."/>
            <person name="Duchesne M."/>
            <person name="Belahbib H."/>
            <person name="Rocher C."/>
            <person name="Selva M."/>
            <person name="Riesgo A."/>
            <person name="Vervoort M."/>
            <person name="Leys S.P."/>
            <person name="Kodjabachian L."/>
            <person name="Le Bivic A."/>
            <person name="Borchiellini C."/>
            <person name="Claverie J.M."/>
            <person name="Renard E."/>
        </authorList>
    </citation>
    <scope>NUCLEOTIDE SEQUENCE [LARGE SCALE GENOMIC DNA]</scope>
    <source>
        <strain evidence="2">SPO-2</strain>
    </source>
</reference>
<name>A0AAV7JE67_9METZ</name>
<dbReference type="AlphaFoldDB" id="A0AAV7JE67"/>
<feature type="region of interest" description="Disordered" evidence="1">
    <location>
        <begin position="760"/>
        <end position="786"/>
    </location>
</feature>
<feature type="compositionally biased region" description="Pro residues" evidence="1">
    <location>
        <begin position="918"/>
        <end position="932"/>
    </location>
</feature>
<proteinExistence type="predicted"/>
<feature type="compositionally biased region" description="Polar residues" evidence="1">
    <location>
        <begin position="687"/>
        <end position="696"/>
    </location>
</feature>
<keyword evidence="3" id="KW-1185">Reference proteome</keyword>
<feature type="compositionally biased region" description="Pro residues" evidence="1">
    <location>
        <begin position="960"/>
        <end position="969"/>
    </location>
</feature>
<feature type="region of interest" description="Disordered" evidence="1">
    <location>
        <begin position="657"/>
        <end position="714"/>
    </location>
</feature>
<feature type="compositionally biased region" description="Polar residues" evidence="1">
    <location>
        <begin position="766"/>
        <end position="778"/>
    </location>
</feature>
<evidence type="ECO:0000256" key="1">
    <source>
        <dbReference type="SAM" id="MobiDB-lite"/>
    </source>
</evidence>
<dbReference type="Proteomes" id="UP001165289">
    <property type="component" value="Unassembled WGS sequence"/>
</dbReference>
<feature type="region of interest" description="Disordered" evidence="1">
    <location>
        <begin position="831"/>
        <end position="1100"/>
    </location>
</feature>